<protein>
    <recommendedName>
        <fullName evidence="5">Pseudouridine synthase RsuA/RluA-like domain-containing protein</fullName>
    </recommendedName>
</protein>
<dbReference type="PROSITE" id="PS50889">
    <property type="entry name" value="S4"/>
    <property type="match status" value="1"/>
</dbReference>
<evidence type="ECO:0000256" key="3">
    <source>
        <dbReference type="PROSITE-ProRule" id="PRU00182"/>
    </source>
</evidence>
<dbReference type="AlphaFoldDB" id="F0ZTD4"/>
<dbReference type="GO" id="GO:0003723">
    <property type="term" value="F:RNA binding"/>
    <property type="evidence" value="ECO:0007669"/>
    <property type="project" value="UniProtKB-KW"/>
</dbReference>
<feature type="compositionally biased region" description="Polar residues" evidence="4">
    <location>
        <begin position="109"/>
        <end position="118"/>
    </location>
</feature>
<feature type="compositionally biased region" description="Low complexity" evidence="4">
    <location>
        <begin position="624"/>
        <end position="640"/>
    </location>
</feature>
<sequence>MFTLEVIVPKQHVPEKFDKYISSSRIKVKETGELVKLTKSSIPKIIGLKLVTVNNVQLKDKSTKVKPNDHIIIKLTNIDQYKVESKGNQEQKESNNISKQTAWWDKNAEQQGKPQTNKKPAPAQAKPISTGSKGAQLASTDIKLEVLYEDDNLAVINKPAGMLVHPSNTTHTVVLNKEDQTHTLVNALIHRYGGISKLSNLGGNERPGIVHRLDKDTAGIIIIARNNNTHKQLQALFEEHTSTMIKNTTEEDQEPENMDEDDISGDDSGDYYDDDDNNHYGDDSDDDDNFSKPKSSGQVPSRPATITANHLSKLMEGKTIPLTIQKKYHCIVLGKPKETHGFINKKIARHPGDKNKMVIDERVGKEALTEYKILKVWDNVDVQVYDEKKNKLISKPSSAENTNSTLSEYDNVSSQLNKNKKKNKKSVSNKPTPKLNSRMSLLSVDDDEDDENDEKAALSDSEDDSEDAVYLDSDDDSENAVYLDGEDDSEEDDDEEDEEDDDDDEEDSDSEVSTKKENYDEIIKRLQRTKSIGSNTFSLLEITLHTGRSHQIRVHMASENLPIVGDPIYSSKSKQFLVSHLLLASVSLKFVHPILNQVKEFTIEHPSHFKQFIDSIENNTEADNNNQKPSSSSSKTSSKKINNDFDEDKISKKSIKNISNKTTPQSQKVPTITTTTTKDFTATKNNVNNNNNNSNNNSNNNKNKKKNNNFIKNINSLDEKLEKDLLSSFIN</sequence>
<feature type="region of interest" description="Disordered" evidence="4">
    <location>
        <begin position="107"/>
        <end position="134"/>
    </location>
</feature>
<feature type="region of interest" description="Disordered" evidence="4">
    <location>
        <begin position="247"/>
        <end position="305"/>
    </location>
</feature>
<keyword evidence="2" id="KW-0413">Isomerase</keyword>
<dbReference type="InterPro" id="IPR050188">
    <property type="entry name" value="RluA_PseudoU_synthase"/>
</dbReference>
<dbReference type="EMBL" id="GL871174">
    <property type="protein sequence ID" value="EGC32788.1"/>
    <property type="molecule type" value="Genomic_DNA"/>
</dbReference>
<dbReference type="InterPro" id="IPR006224">
    <property type="entry name" value="PsdUridine_synth_RluA-like_CS"/>
</dbReference>
<keyword evidence="3" id="KW-0694">RNA-binding</keyword>
<proteinExistence type="inferred from homology"/>
<feature type="region of interest" description="Disordered" evidence="4">
    <location>
        <begin position="395"/>
        <end position="518"/>
    </location>
</feature>
<dbReference type="OMA" id="NKEDQTH"/>
<evidence type="ECO:0000256" key="1">
    <source>
        <dbReference type="ARBA" id="ARBA00010876"/>
    </source>
</evidence>
<dbReference type="InterPro" id="IPR006145">
    <property type="entry name" value="PsdUridine_synth_RsuA/RluA"/>
</dbReference>
<evidence type="ECO:0000256" key="4">
    <source>
        <dbReference type="SAM" id="MobiDB-lite"/>
    </source>
</evidence>
<accession>F0ZTD4</accession>
<feature type="compositionally biased region" description="Low complexity" evidence="4">
    <location>
        <begin position="671"/>
        <end position="701"/>
    </location>
</feature>
<organism evidence="6 7">
    <name type="scientific">Dictyostelium purpureum</name>
    <name type="common">Slime mold</name>
    <dbReference type="NCBI Taxonomy" id="5786"/>
    <lineage>
        <taxon>Eukaryota</taxon>
        <taxon>Amoebozoa</taxon>
        <taxon>Evosea</taxon>
        <taxon>Eumycetozoa</taxon>
        <taxon>Dictyostelia</taxon>
        <taxon>Dictyosteliales</taxon>
        <taxon>Dictyosteliaceae</taxon>
        <taxon>Dictyostelium</taxon>
    </lineage>
</organism>
<evidence type="ECO:0000256" key="2">
    <source>
        <dbReference type="ARBA" id="ARBA00023235"/>
    </source>
</evidence>
<gene>
    <name evidence="6" type="ORF">DICPUDRAFT_81402</name>
</gene>
<feature type="domain" description="Pseudouridine synthase RsuA/RluA-like" evidence="5">
    <location>
        <begin position="152"/>
        <end position="241"/>
    </location>
</feature>
<dbReference type="PANTHER" id="PTHR21600:SF86">
    <property type="entry name" value="PSEUDOURIDINE SYNTHASE RSUA_RLUA-LIKE DOMAIN-CONTAINING PROTEIN"/>
    <property type="match status" value="1"/>
</dbReference>
<dbReference type="InterPro" id="IPR020103">
    <property type="entry name" value="PsdUridine_synth_cat_dom_sf"/>
</dbReference>
<dbReference type="PROSITE" id="PS01129">
    <property type="entry name" value="PSI_RLU"/>
    <property type="match status" value="1"/>
</dbReference>
<feature type="compositionally biased region" description="Acidic residues" evidence="4">
    <location>
        <begin position="250"/>
        <end position="276"/>
    </location>
</feature>
<feature type="compositionally biased region" description="Polar residues" evidence="4">
    <location>
        <begin position="292"/>
        <end position="305"/>
    </location>
</feature>
<evidence type="ECO:0000313" key="6">
    <source>
        <dbReference type="EMBL" id="EGC32788.1"/>
    </source>
</evidence>
<dbReference type="Gene3D" id="3.30.2350.10">
    <property type="entry name" value="Pseudouridine synthase"/>
    <property type="match status" value="2"/>
</dbReference>
<dbReference type="GeneID" id="10508233"/>
<dbReference type="SUPFAM" id="SSF55120">
    <property type="entry name" value="Pseudouridine synthase"/>
    <property type="match status" value="3"/>
</dbReference>
<name>F0ZTD4_DICPU</name>
<feature type="compositionally biased region" description="Basic residues" evidence="4">
    <location>
        <begin position="418"/>
        <end position="427"/>
    </location>
</feature>
<feature type="region of interest" description="Disordered" evidence="4">
    <location>
        <begin position="620"/>
        <end position="708"/>
    </location>
</feature>
<feature type="domain" description="Pseudouridine synthase RsuA/RluA-like" evidence="5">
    <location>
        <begin position="505"/>
        <end position="558"/>
    </location>
</feature>
<comment type="similarity">
    <text evidence="1">Belongs to the pseudouridine synthase RluA family.</text>
</comment>
<dbReference type="OrthoDB" id="418349at2759"/>
<dbReference type="GO" id="GO:0009982">
    <property type="term" value="F:pseudouridine synthase activity"/>
    <property type="evidence" value="ECO:0000318"/>
    <property type="project" value="GO_Central"/>
</dbReference>
<dbReference type="Gene3D" id="3.10.290.10">
    <property type="entry name" value="RNA-binding S4 domain"/>
    <property type="match status" value="1"/>
</dbReference>
<dbReference type="KEGG" id="dpp:DICPUDRAFT_81402"/>
<dbReference type="InterPro" id="IPR036986">
    <property type="entry name" value="S4_RNA-bd_sf"/>
</dbReference>
<evidence type="ECO:0000259" key="5">
    <source>
        <dbReference type="Pfam" id="PF00849"/>
    </source>
</evidence>
<dbReference type="InParanoid" id="F0ZTD4"/>
<dbReference type="PANTHER" id="PTHR21600">
    <property type="entry name" value="MITOCHONDRIAL RNA PSEUDOURIDINE SYNTHASE"/>
    <property type="match status" value="1"/>
</dbReference>
<dbReference type="RefSeq" id="XP_003290676.1">
    <property type="nucleotide sequence ID" value="XM_003290628.1"/>
</dbReference>
<dbReference type="Pfam" id="PF00849">
    <property type="entry name" value="PseudoU_synth_2"/>
    <property type="match status" value="2"/>
</dbReference>
<feature type="compositionally biased region" description="Acidic residues" evidence="4">
    <location>
        <begin position="444"/>
        <end position="453"/>
    </location>
</feature>
<dbReference type="SUPFAM" id="SSF55174">
    <property type="entry name" value="Alpha-L RNA-binding motif"/>
    <property type="match status" value="1"/>
</dbReference>
<feature type="compositionally biased region" description="Polar residues" evidence="4">
    <location>
        <begin position="395"/>
        <end position="410"/>
    </location>
</feature>
<evidence type="ECO:0000313" key="7">
    <source>
        <dbReference type="Proteomes" id="UP000001064"/>
    </source>
</evidence>
<dbReference type="Proteomes" id="UP000001064">
    <property type="component" value="Unassembled WGS sequence"/>
</dbReference>
<dbReference type="eggNOG" id="KOG1919">
    <property type="taxonomic scope" value="Eukaryota"/>
</dbReference>
<dbReference type="VEuPathDB" id="AmoebaDB:DICPUDRAFT_81402"/>
<reference evidence="7" key="1">
    <citation type="journal article" date="2011" name="Genome Biol.">
        <title>Comparative genomics of the social amoebae Dictyostelium discoideum and Dictyostelium purpureum.</title>
        <authorList>
            <consortium name="US DOE Joint Genome Institute (JGI-PGF)"/>
            <person name="Sucgang R."/>
            <person name="Kuo A."/>
            <person name="Tian X."/>
            <person name="Salerno W."/>
            <person name="Parikh A."/>
            <person name="Feasley C.L."/>
            <person name="Dalin E."/>
            <person name="Tu H."/>
            <person name="Huang E."/>
            <person name="Barry K."/>
            <person name="Lindquist E."/>
            <person name="Shapiro H."/>
            <person name="Bruce D."/>
            <person name="Schmutz J."/>
            <person name="Salamov A."/>
            <person name="Fey P."/>
            <person name="Gaudet P."/>
            <person name="Anjard C."/>
            <person name="Babu M.M."/>
            <person name="Basu S."/>
            <person name="Bushmanova Y."/>
            <person name="van der Wel H."/>
            <person name="Katoh-Kurasawa M."/>
            <person name="Dinh C."/>
            <person name="Coutinho P.M."/>
            <person name="Saito T."/>
            <person name="Elias M."/>
            <person name="Schaap P."/>
            <person name="Kay R.R."/>
            <person name="Henrissat B."/>
            <person name="Eichinger L."/>
            <person name="Rivero F."/>
            <person name="Putnam N.H."/>
            <person name="West C.M."/>
            <person name="Loomis W.F."/>
            <person name="Chisholm R.L."/>
            <person name="Shaulsky G."/>
            <person name="Strassmann J.E."/>
            <person name="Queller D.C."/>
            <person name="Kuspa A."/>
            <person name="Grigoriev I.V."/>
        </authorList>
    </citation>
    <scope>NUCLEOTIDE SEQUENCE [LARGE SCALE GENOMIC DNA]</scope>
    <source>
        <strain evidence="7">QSDP1</strain>
    </source>
</reference>
<feature type="compositionally biased region" description="Acidic residues" evidence="4">
    <location>
        <begin position="460"/>
        <end position="510"/>
    </location>
</feature>
<dbReference type="CDD" id="cd02869">
    <property type="entry name" value="PseudoU_synth_RluA_like"/>
    <property type="match status" value="1"/>
</dbReference>
<dbReference type="STRING" id="5786.F0ZTD4"/>
<keyword evidence="7" id="KW-1185">Reference proteome</keyword>
<dbReference type="GO" id="GO:0000455">
    <property type="term" value="P:enzyme-directed rRNA pseudouridine synthesis"/>
    <property type="evidence" value="ECO:0000318"/>
    <property type="project" value="GO_Central"/>
</dbReference>